<evidence type="ECO:0000256" key="9">
    <source>
        <dbReference type="ARBA" id="ARBA00022776"/>
    </source>
</evidence>
<protein>
    <recommendedName>
        <fullName evidence="16">DASH complex subunit DAD3</fullName>
    </recommendedName>
    <alternativeName>
        <fullName evidence="17">Outer kinetochore protein DAD3</fullName>
    </alternativeName>
</protein>
<dbReference type="Pfam" id="PF08656">
    <property type="entry name" value="DASH_Dad3"/>
    <property type="match status" value="1"/>
</dbReference>
<keyword evidence="9" id="KW-0498">Mitosis</keyword>
<evidence type="ECO:0000313" key="18">
    <source>
        <dbReference type="EMBL" id="ELU43566.1"/>
    </source>
</evidence>
<dbReference type="GO" id="GO:0051010">
    <property type="term" value="F:microtubule plus-end binding"/>
    <property type="evidence" value="ECO:0007669"/>
    <property type="project" value="TreeGrafter"/>
</dbReference>
<evidence type="ECO:0000256" key="2">
    <source>
        <dbReference type="ARBA" id="ARBA00004186"/>
    </source>
</evidence>
<evidence type="ECO:0000256" key="6">
    <source>
        <dbReference type="ARBA" id="ARBA00022490"/>
    </source>
</evidence>
<sequence>MQLSRESFTDPGESSAFQVVRQRAWVTYERSMRSIGTLGYIRRLVTCKARLEAGLRGRFKIDQHVVQLILALAPCVLRSRKKPNHICVYRTGLAGSIDCDRRNPGIPLFVRLAPIHASTLFSPTTMLASATDETNIYAGHPQLTPLEADVLWEYAKLSRTLKALVTKSREMTEHSDDALLAKLRAAEMKMGLVHTLVSVFTHLAPLGPCNLSPQKTIPLSLGSMLRALRRWFAIRHAN</sequence>
<name>L8WZP4_THACA</name>
<evidence type="ECO:0000256" key="16">
    <source>
        <dbReference type="ARBA" id="ARBA00044179"/>
    </source>
</evidence>
<dbReference type="GO" id="GO:0008608">
    <property type="term" value="P:attachment of spindle microtubules to kinetochore"/>
    <property type="evidence" value="ECO:0007669"/>
    <property type="project" value="InterPro"/>
</dbReference>
<evidence type="ECO:0000256" key="1">
    <source>
        <dbReference type="ARBA" id="ARBA00004123"/>
    </source>
</evidence>
<evidence type="ECO:0000256" key="7">
    <source>
        <dbReference type="ARBA" id="ARBA00022618"/>
    </source>
</evidence>
<keyword evidence="5" id="KW-0158">Chromosome</keyword>
<keyword evidence="13" id="KW-0539">Nucleus</keyword>
<dbReference type="STRING" id="983506.L8WZP4"/>
<proteinExistence type="inferred from homology"/>
<dbReference type="PANTHER" id="PTHR28017">
    <property type="entry name" value="DASH COMPLEX SUBUNIT DAD3"/>
    <property type="match status" value="1"/>
</dbReference>
<keyword evidence="8" id="KW-0493">Microtubule</keyword>
<dbReference type="PANTHER" id="PTHR28017:SF1">
    <property type="entry name" value="DASH COMPLEX SUBUNIT DAD3"/>
    <property type="match status" value="1"/>
</dbReference>
<dbReference type="HOGENOM" id="CLU_1166522_0_0_1"/>
<evidence type="ECO:0000256" key="13">
    <source>
        <dbReference type="ARBA" id="ARBA00023242"/>
    </source>
</evidence>
<comment type="subcellular location">
    <subcellularLocation>
        <location evidence="3">Chromosome</location>
        <location evidence="3">Centromere</location>
        <location evidence="3">Kinetochore</location>
    </subcellularLocation>
    <subcellularLocation>
        <location evidence="2">Cytoplasm</location>
        <location evidence="2">Cytoskeleton</location>
        <location evidence="2">Spindle</location>
    </subcellularLocation>
    <subcellularLocation>
        <location evidence="1">Nucleus</location>
    </subcellularLocation>
</comment>
<comment type="caution">
    <text evidence="18">The sequence shown here is derived from an EMBL/GenBank/DDBJ whole genome shotgun (WGS) entry which is preliminary data.</text>
</comment>
<keyword evidence="19" id="KW-1185">Reference proteome</keyword>
<keyword evidence="10" id="KW-0159">Chromosome partition</keyword>
<keyword evidence="14" id="KW-0131">Cell cycle</keyword>
<dbReference type="EMBL" id="AFRT01000526">
    <property type="protein sequence ID" value="ELU43566.1"/>
    <property type="molecule type" value="Genomic_DNA"/>
</dbReference>
<keyword evidence="12" id="KW-0206">Cytoskeleton</keyword>
<keyword evidence="15" id="KW-0137">Centromere</keyword>
<keyword evidence="7" id="KW-0132">Cell division</keyword>
<evidence type="ECO:0000256" key="8">
    <source>
        <dbReference type="ARBA" id="ARBA00022701"/>
    </source>
</evidence>
<evidence type="ECO:0000256" key="11">
    <source>
        <dbReference type="ARBA" id="ARBA00022838"/>
    </source>
</evidence>
<dbReference type="GO" id="GO:0072686">
    <property type="term" value="C:mitotic spindle"/>
    <property type="evidence" value="ECO:0007669"/>
    <property type="project" value="InterPro"/>
</dbReference>
<dbReference type="GO" id="GO:0051301">
    <property type="term" value="P:cell division"/>
    <property type="evidence" value="ECO:0007669"/>
    <property type="project" value="UniProtKB-KW"/>
</dbReference>
<organism evidence="18 19">
    <name type="scientific">Thanatephorus cucumeris (strain AG1-IA)</name>
    <name type="common">Rice sheath blight fungus</name>
    <name type="synonym">Rhizoctonia solani</name>
    <dbReference type="NCBI Taxonomy" id="983506"/>
    <lineage>
        <taxon>Eukaryota</taxon>
        <taxon>Fungi</taxon>
        <taxon>Dikarya</taxon>
        <taxon>Basidiomycota</taxon>
        <taxon>Agaricomycotina</taxon>
        <taxon>Agaricomycetes</taxon>
        <taxon>Cantharellales</taxon>
        <taxon>Ceratobasidiaceae</taxon>
        <taxon>Rhizoctonia</taxon>
        <taxon>Rhizoctonia solani AG-1</taxon>
    </lineage>
</organism>
<evidence type="ECO:0000256" key="5">
    <source>
        <dbReference type="ARBA" id="ARBA00022454"/>
    </source>
</evidence>
<keyword evidence="6" id="KW-0963">Cytoplasm</keyword>
<dbReference type="OrthoDB" id="2443965at2759"/>
<evidence type="ECO:0000256" key="10">
    <source>
        <dbReference type="ARBA" id="ARBA00022829"/>
    </source>
</evidence>
<dbReference type="Proteomes" id="UP000011668">
    <property type="component" value="Unassembled WGS sequence"/>
</dbReference>
<evidence type="ECO:0000256" key="14">
    <source>
        <dbReference type="ARBA" id="ARBA00023306"/>
    </source>
</evidence>
<dbReference type="GO" id="GO:0042729">
    <property type="term" value="C:DASH complex"/>
    <property type="evidence" value="ECO:0007669"/>
    <property type="project" value="InterPro"/>
</dbReference>
<evidence type="ECO:0000313" key="19">
    <source>
        <dbReference type="Proteomes" id="UP000011668"/>
    </source>
</evidence>
<evidence type="ECO:0000256" key="3">
    <source>
        <dbReference type="ARBA" id="ARBA00004629"/>
    </source>
</evidence>
<evidence type="ECO:0000256" key="17">
    <source>
        <dbReference type="ARBA" id="ARBA00044305"/>
    </source>
</evidence>
<dbReference type="AlphaFoldDB" id="L8WZP4"/>
<evidence type="ECO:0000256" key="15">
    <source>
        <dbReference type="ARBA" id="ARBA00023328"/>
    </source>
</evidence>
<accession>L8WZP4</accession>
<evidence type="ECO:0000256" key="4">
    <source>
        <dbReference type="ARBA" id="ARBA00006277"/>
    </source>
</evidence>
<dbReference type="GO" id="GO:0005874">
    <property type="term" value="C:microtubule"/>
    <property type="evidence" value="ECO:0007669"/>
    <property type="project" value="UniProtKB-KW"/>
</dbReference>
<dbReference type="InterPro" id="IPR013965">
    <property type="entry name" value="DASH_Dad3"/>
</dbReference>
<comment type="similarity">
    <text evidence="4">Belongs to the DASH complex DAD3 family.</text>
</comment>
<gene>
    <name evidence="18" type="ORF">AG1IA_02383</name>
</gene>
<evidence type="ECO:0000256" key="12">
    <source>
        <dbReference type="ARBA" id="ARBA00023212"/>
    </source>
</evidence>
<reference evidence="18 19" key="1">
    <citation type="journal article" date="2013" name="Nat. Commun.">
        <title>The evolution and pathogenic mechanisms of the rice sheath blight pathogen.</title>
        <authorList>
            <person name="Zheng A."/>
            <person name="Lin R."/>
            <person name="Xu L."/>
            <person name="Qin P."/>
            <person name="Tang C."/>
            <person name="Ai P."/>
            <person name="Zhang D."/>
            <person name="Liu Y."/>
            <person name="Sun Z."/>
            <person name="Feng H."/>
            <person name="Wang Y."/>
            <person name="Chen Y."/>
            <person name="Liang X."/>
            <person name="Fu R."/>
            <person name="Li Q."/>
            <person name="Zhang J."/>
            <person name="Yu X."/>
            <person name="Xie Z."/>
            <person name="Ding L."/>
            <person name="Guan P."/>
            <person name="Tang J."/>
            <person name="Liang Y."/>
            <person name="Wang S."/>
            <person name="Deng Q."/>
            <person name="Li S."/>
            <person name="Zhu J."/>
            <person name="Wang L."/>
            <person name="Liu H."/>
            <person name="Li P."/>
        </authorList>
    </citation>
    <scope>NUCLEOTIDE SEQUENCE [LARGE SCALE GENOMIC DNA]</scope>
    <source>
        <strain evidence="19">AG-1 IA</strain>
    </source>
</reference>
<keyword evidence="11" id="KW-0995">Kinetochore</keyword>